<reference evidence="1 2" key="1">
    <citation type="submission" date="2020-02" db="EMBL/GenBank/DDBJ databases">
        <title>Paenibacillus sp. nov., isolated from rhizosphere soil of tomato.</title>
        <authorList>
            <person name="Weon H.-Y."/>
            <person name="Lee S.A."/>
        </authorList>
    </citation>
    <scope>NUCLEOTIDE SEQUENCE [LARGE SCALE GENOMIC DNA]</scope>
    <source>
        <strain evidence="1 2">14171R-81</strain>
    </source>
</reference>
<dbReference type="PROSITE" id="PS51257">
    <property type="entry name" value="PROKAR_LIPOPROTEIN"/>
    <property type="match status" value="1"/>
</dbReference>
<evidence type="ECO:0000313" key="1">
    <source>
        <dbReference type="EMBL" id="QHW32015.1"/>
    </source>
</evidence>
<sequence length="54" mass="5503">MKHKATAAGSAIFLAMIAGCTGHAREVQLGADELAQSPAILGLFNAQNHASSQP</sequence>
<dbReference type="RefSeq" id="WP_162640819.1">
    <property type="nucleotide sequence ID" value="NZ_CP048286.1"/>
</dbReference>
<name>A0A6C0P0K9_9BACL</name>
<accession>A0A6C0P0K9</accession>
<evidence type="ECO:0000313" key="2">
    <source>
        <dbReference type="Proteomes" id="UP000479114"/>
    </source>
</evidence>
<organism evidence="1 2">
    <name type="scientific">Paenibacillus rhizovicinus</name>
    <dbReference type="NCBI Taxonomy" id="2704463"/>
    <lineage>
        <taxon>Bacteria</taxon>
        <taxon>Bacillati</taxon>
        <taxon>Bacillota</taxon>
        <taxon>Bacilli</taxon>
        <taxon>Bacillales</taxon>
        <taxon>Paenibacillaceae</taxon>
        <taxon>Paenibacillus</taxon>
    </lineage>
</organism>
<gene>
    <name evidence="1" type="ORF">GZH47_15150</name>
</gene>
<dbReference type="AlphaFoldDB" id="A0A6C0P0K9"/>
<proteinExistence type="predicted"/>
<dbReference type="KEGG" id="prz:GZH47_15150"/>
<keyword evidence="2" id="KW-1185">Reference proteome</keyword>
<protein>
    <submittedName>
        <fullName evidence="1">Uncharacterized protein</fullName>
    </submittedName>
</protein>
<dbReference type="Proteomes" id="UP000479114">
    <property type="component" value="Chromosome"/>
</dbReference>
<dbReference type="EMBL" id="CP048286">
    <property type="protein sequence ID" value="QHW32015.1"/>
    <property type="molecule type" value="Genomic_DNA"/>
</dbReference>